<feature type="chain" id="PRO_5045062674" evidence="1">
    <location>
        <begin position="22"/>
        <end position="159"/>
    </location>
</feature>
<evidence type="ECO:0000256" key="1">
    <source>
        <dbReference type="SAM" id="SignalP"/>
    </source>
</evidence>
<name>A0ABV9I929_9DEIO</name>
<feature type="signal peptide" evidence="1">
    <location>
        <begin position="1"/>
        <end position="21"/>
    </location>
</feature>
<gene>
    <name evidence="2" type="ORF">ACFO0D_10285</name>
</gene>
<keyword evidence="1" id="KW-0732">Signal</keyword>
<comment type="caution">
    <text evidence="2">The sequence shown here is derived from an EMBL/GenBank/DDBJ whole genome shotgun (WGS) entry which is preliminary data.</text>
</comment>
<dbReference type="RefSeq" id="WP_380061736.1">
    <property type="nucleotide sequence ID" value="NZ_JBHSEI010000007.1"/>
</dbReference>
<reference evidence="3" key="1">
    <citation type="journal article" date="2019" name="Int. J. Syst. Evol. Microbiol.">
        <title>The Global Catalogue of Microorganisms (GCM) 10K type strain sequencing project: providing services to taxonomists for standard genome sequencing and annotation.</title>
        <authorList>
            <consortium name="The Broad Institute Genomics Platform"/>
            <consortium name="The Broad Institute Genome Sequencing Center for Infectious Disease"/>
            <person name="Wu L."/>
            <person name="Ma J."/>
        </authorList>
    </citation>
    <scope>NUCLEOTIDE SEQUENCE [LARGE SCALE GENOMIC DNA]</scope>
    <source>
        <strain evidence="3">CCUG 55995</strain>
    </source>
</reference>
<organism evidence="2 3">
    <name type="scientific">Deinococcus hohokamensis</name>
    <dbReference type="NCBI Taxonomy" id="309883"/>
    <lineage>
        <taxon>Bacteria</taxon>
        <taxon>Thermotogati</taxon>
        <taxon>Deinococcota</taxon>
        <taxon>Deinococci</taxon>
        <taxon>Deinococcales</taxon>
        <taxon>Deinococcaceae</taxon>
        <taxon>Deinococcus</taxon>
    </lineage>
</organism>
<sequence>MRNFKSIAMIAVLALSNVSFAAQDGATLTVNNTSSDTVTAGNATLNWNLETTAAGTGSLEWTTPASNSGNRKISAQLQEQLPDFITSLTAEVKNITPGTGTGAPAVTLGLQGVDVVTSIPAFQVATSQVDYVASIAPSARQGFNSGTQIVVNYTISSAN</sequence>
<keyword evidence="3" id="KW-1185">Reference proteome</keyword>
<accession>A0ABV9I929</accession>
<evidence type="ECO:0000313" key="3">
    <source>
        <dbReference type="Proteomes" id="UP001595952"/>
    </source>
</evidence>
<dbReference type="Proteomes" id="UP001595952">
    <property type="component" value="Unassembled WGS sequence"/>
</dbReference>
<dbReference type="EMBL" id="JBHSEI010000007">
    <property type="protein sequence ID" value="MFC4638728.1"/>
    <property type="molecule type" value="Genomic_DNA"/>
</dbReference>
<proteinExistence type="predicted"/>
<evidence type="ECO:0000313" key="2">
    <source>
        <dbReference type="EMBL" id="MFC4638728.1"/>
    </source>
</evidence>
<protein>
    <submittedName>
        <fullName evidence="2">Uncharacterized protein</fullName>
    </submittedName>
</protein>